<sequence>MCTVRALLAVTAVGACALAGLPASAAPVARPVAAAVAADTVVGTYYPLAPERLMDTRSGLGGRTGPLGAGTVVDLQVAGRGGVPASGAGSVVLNVTVAGPTASGYLTVYPAGQTRPTASSLNFGAGWLGSNNVTVKLAPDGRVGIYHHAGSTHVVVDVVGFYAGSDTVRGSHGRGGQYQRVTPTRLVDTRRERGPIEGNTLINRWVDFGPVSPHVRALVLNVTAVRPERSGFLSAWAGDSPVPTSSTVNYAAGTVVPNLAYVRTAICHDCGPWYGVPIFAVHSLRATDIVVDLVGVIDDGTLPGGLRFTPLDPTRIVDSRANLGTSGTLGPNATRRITAPPTVVTNATQVLATNVTAVAPTANTVVTVWPADAGVARPAASSLNPAAGQTVSNAVLAGIGPTDAFAVHNLAGSTHLVTDVVGSFQLPSGAAPADPLRVLATGGY</sequence>
<name>A0A1C5K862_9ACTN</name>
<evidence type="ECO:0000313" key="2">
    <source>
        <dbReference type="EMBL" id="SCG78927.1"/>
    </source>
</evidence>
<dbReference type="EMBL" id="LT607750">
    <property type="protein sequence ID" value="SCG78927.1"/>
    <property type="molecule type" value="Genomic_DNA"/>
</dbReference>
<keyword evidence="1" id="KW-0732">Signal</keyword>
<feature type="signal peptide" evidence="1">
    <location>
        <begin position="1"/>
        <end position="25"/>
    </location>
</feature>
<reference evidence="2 3" key="1">
    <citation type="submission" date="2016-06" db="EMBL/GenBank/DDBJ databases">
        <authorList>
            <person name="Kjaerup R.B."/>
            <person name="Dalgaard T.S."/>
            <person name="Juul-Madsen H.R."/>
        </authorList>
    </citation>
    <scope>NUCLEOTIDE SEQUENCE [LARGE SCALE GENOMIC DNA]</scope>
    <source>
        <strain evidence="2 3">DSM 43904</strain>
    </source>
</reference>
<protein>
    <submittedName>
        <fullName evidence="2">Uncharacterized protein</fullName>
    </submittedName>
</protein>
<keyword evidence="3" id="KW-1185">Reference proteome</keyword>
<proteinExistence type="predicted"/>
<feature type="chain" id="PRO_5008720333" evidence="1">
    <location>
        <begin position="26"/>
        <end position="444"/>
    </location>
</feature>
<gene>
    <name evidence="2" type="ORF">GA0070609_5726</name>
</gene>
<evidence type="ECO:0000313" key="3">
    <source>
        <dbReference type="Proteomes" id="UP000198217"/>
    </source>
</evidence>
<organism evidence="2 3">
    <name type="scientific">Micromonospora echinaurantiaca</name>
    <dbReference type="NCBI Taxonomy" id="47857"/>
    <lineage>
        <taxon>Bacteria</taxon>
        <taxon>Bacillati</taxon>
        <taxon>Actinomycetota</taxon>
        <taxon>Actinomycetes</taxon>
        <taxon>Micromonosporales</taxon>
        <taxon>Micromonosporaceae</taxon>
        <taxon>Micromonospora</taxon>
    </lineage>
</organism>
<accession>A0A1C5K862</accession>
<dbReference type="PROSITE" id="PS51257">
    <property type="entry name" value="PROKAR_LIPOPROTEIN"/>
    <property type="match status" value="1"/>
</dbReference>
<dbReference type="AlphaFoldDB" id="A0A1C5K862"/>
<dbReference type="Proteomes" id="UP000198217">
    <property type="component" value="Chromosome I"/>
</dbReference>
<evidence type="ECO:0000256" key="1">
    <source>
        <dbReference type="SAM" id="SignalP"/>
    </source>
</evidence>